<feature type="repeat" description="TPR" evidence="1">
    <location>
        <begin position="798"/>
        <end position="831"/>
    </location>
</feature>
<dbReference type="PANTHER" id="PTHR41786">
    <property type="entry name" value="MOTILITY ACCESSORY FACTOR MAF"/>
    <property type="match status" value="1"/>
</dbReference>
<organism evidence="3 4">
    <name type="scientific">Shewanella algidipiscicola</name>
    <dbReference type="NCBI Taxonomy" id="614070"/>
    <lineage>
        <taxon>Bacteria</taxon>
        <taxon>Pseudomonadati</taxon>
        <taxon>Pseudomonadota</taxon>
        <taxon>Gammaproteobacteria</taxon>
        <taxon>Alteromonadales</taxon>
        <taxon>Shewanellaceae</taxon>
        <taxon>Shewanella</taxon>
    </lineage>
</organism>
<dbReference type="SUPFAM" id="SSF48452">
    <property type="entry name" value="TPR-like"/>
    <property type="match status" value="1"/>
</dbReference>
<protein>
    <recommendedName>
        <fullName evidence="2">6-hydroxymethylpterin diphosphokinase MptE-like domain-containing protein</fullName>
    </recommendedName>
</protein>
<dbReference type="PANTHER" id="PTHR41786:SF1">
    <property type="entry name" value="6-HYDROXYMETHYLPTERIN DIPHOSPHOKINASE MPTE-LIKE DOMAIN-CONTAINING PROTEIN"/>
    <property type="match status" value="1"/>
</dbReference>
<evidence type="ECO:0000313" key="4">
    <source>
        <dbReference type="Proteomes" id="UP000761574"/>
    </source>
</evidence>
<evidence type="ECO:0000259" key="2">
    <source>
        <dbReference type="Pfam" id="PF01973"/>
    </source>
</evidence>
<proteinExistence type="predicted"/>
<evidence type="ECO:0000313" key="3">
    <source>
        <dbReference type="EMBL" id="GIU46275.1"/>
    </source>
</evidence>
<reference evidence="3 4" key="1">
    <citation type="submission" date="2021-05" db="EMBL/GenBank/DDBJ databases">
        <title>Molecular characterization for Shewanella algae harboring chromosomal blaOXA-55-like strains isolated from clinical and environment sample.</title>
        <authorList>
            <person name="Ohama Y."/>
            <person name="Aoki K."/>
            <person name="Harada S."/>
            <person name="Moriya K."/>
            <person name="Ishii Y."/>
            <person name="Tateda K."/>
        </authorList>
    </citation>
    <scope>NUCLEOTIDE SEQUENCE [LARGE SCALE GENOMIC DNA]</scope>
    <source>
        <strain evidence="3 4">LMG 23746</strain>
    </source>
</reference>
<dbReference type="Pfam" id="PF01973">
    <property type="entry name" value="MptE-like"/>
    <property type="match status" value="1"/>
</dbReference>
<dbReference type="InterPro" id="IPR002826">
    <property type="entry name" value="MptE-like"/>
</dbReference>
<dbReference type="Proteomes" id="UP000761574">
    <property type="component" value="Unassembled WGS sequence"/>
</dbReference>
<dbReference type="Gene3D" id="1.25.40.10">
    <property type="entry name" value="Tetratricopeptide repeat domain"/>
    <property type="match status" value="1"/>
</dbReference>
<dbReference type="PROSITE" id="PS50005">
    <property type="entry name" value="TPR"/>
    <property type="match status" value="1"/>
</dbReference>
<name>A0ABQ4PFE4_9GAMM</name>
<dbReference type="EMBL" id="BPFB01000015">
    <property type="protein sequence ID" value="GIU46275.1"/>
    <property type="molecule type" value="Genomic_DNA"/>
</dbReference>
<keyword evidence="4" id="KW-1185">Reference proteome</keyword>
<dbReference type="InterPro" id="IPR011990">
    <property type="entry name" value="TPR-like_helical_dom_sf"/>
</dbReference>
<feature type="domain" description="6-hydroxymethylpterin diphosphokinase MptE-like" evidence="2">
    <location>
        <begin position="191"/>
        <end position="355"/>
    </location>
</feature>
<accession>A0ABQ4PFE4</accession>
<evidence type="ECO:0000256" key="1">
    <source>
        <dbReference type="PROSITE-ProRule" id="PRU00339"/>
    </source>
</evidence>
<gene>
    <name evidence="3" type="ORF">TUM4630_16390</name>
</gene>
<keyword evidence="1" id="KW-0802">TPR repeat</keyword>
<sequence>MLITGQAQFEPTNEDIMLDNPPEISRSFAVSRFGEYYLPSINRNIFEKIDSTSLYNERFKQALSKPDTLHIIIGLDSGLLANYVMEHPLADGAKFIFVELPEVLSMLSIDIPEHLADEISVISFDELNETIADIRNNVFLVKGKYAIHRSIAVDGNYLEPYSELNAEVEKKVEHESFSLGTAFNQKLFIKTQLTNVAENLQPASVLRGQFNDKTCIVLGGGPSLDNNIDWIKANADRLVIIAASRIVGKLAKLEIKPDIIVSVDPQSISFDVNKELMSLEHDTLLVYSYHVTPQIIGQWRGAALYTGSRLPWNSDHDNNNIESVGPTVTNSAIEIAREMGFSRILLCGVDFCHSQSGITHTAGTYGASLGPDMGIMYEWVETNCGEMAETPIQLMYAIQSLAAAIEAYPGARYINLSPDAAKVNGVEQVNAHDITLAEISAKQRALLAPAQHLLSIDKKCQLLGSTLDALKATSEQLAQLNDYNQDALQLVDQIEAAHQYPERIGALASKLDNIESSINANYSGLAKLVKFYGYYEFSHFLSTKKVDDWSQQDVTDNTRLYYQAFSDITNALSQLVDEAIARVSSRLAEHQAEVDIHALCERWDKDAQWGRALIWQQQHPQLYAQLTTAQQSELANTRQQYHAQFVVKAFIDPSDEPAVPQLNNAFKKLHALLHYKHLLGITKMVQYTAPYVDSDLDITRLHNLAKSYQYRLENRLELALDAVQATPIEQRQEAELKQIILLALKLNRLPLALAQYAQIITYSDEYLPQYAHALYLNDNAQDALATYLDYLDKYPQDIPVMLKLGIFLANVGQIDGARACFENVLSLDEDNQAAISYIQQLGD</sequence>
<dbReference type="InterPro" id="IPR019734">
    <property type="entry name" value="TPR_rpt"/>
</dbReference>
<comment type="caution">
    <text evidence="3">The sequence shown here is derived from an EMBL/GenBank/DDBJ whole genome shotgun (WGS) entry which is preliminary data.</text>
</comment>
<dbReference type="RefSeq" id="WP_119977461.1">
    <property type="nucleotide sequence ID" value="NZ_BPFB01000015.1"/>
</dbReference>